<feature type="compositionally biased region" description="Basic and acidic residues" evidence="1">
    <location>
        <begin position="557"/>
        <end position="567"/>
    </location>
</feature>
<feature type="compositionally biased region" description="Basic and acidic residues" evidence="1">
    <location>
        <begin position="1411"/>
        <end position="1426"/>
    </location>
</feature>
<evidence type="ECO:0000313" key="3">
    <source>
        <dbReference type="Proteomes" id="UP000076874"/>
    </source>
</evidence>
<feature type="compositionally biased region" description="Low complexity" evidence="1">
    <location>
        <begin position="914"/>
        <end position="924"/>
    </location>
</feature>
<feature type="compositionally biased region" description="Low complexity" evidence="1">
    <location>
        <begin position="868"/>
        <end position="878"/>
    </location>
</feature>
<keyword evidence="2" id="KW-0238">DNA-binding</keyword>
<proteinExistence type="predicted"/>
<feature type="compositionally biased region" description="Low complexity" evidence="1">
    <location>
        <begin position="1156"/>
        <end position="1172"/>
    </location>
</feature>
<evidence type="ECO:0000256" key="1">
    <source>
        <dbReference type="SAM" id="MobiDB-lite"/>
    </source>
</evidence>
<feature type="compositionally biased region" description="Low complexity" evidence="1">
    <location>
        <begin position="512"/>
        <end position="521"/>
    </location>
</feature>
<feature type="compositionally biased region" description="Polar residues" evidence="1">
    <location>
        <begin position="1439"/>
        <end position="1448"/>
    </location>
</feature>
<dbReference type="GO" id="GO:0003677">
    <property type="term" value="F:DNA binding"/>
    <property type="evidence" value="ECO:0007669"/>
    <property type="project" value="UniProtKB-KW"/>
</dbReference>
<feature type="compositionally biased region" description="Low complexity" evidence="1">
    <location>
        <begin position="470"/>
        <end position="485"/>
    </location>
</feature>
<reference evidence="2 3" key="1">
    <citation type="journal article" date="2016" name="Genome Biol. Evol.">
        <title>Divergent and convergent evolution of fungal pathogenicity.</title>
        <authorList>
            <person name="Shang Y."/>
            <person name="Xiao G."/>
            <person name="Zheng P."/>
            <person name="Cen K."/>
            <person name="Zhan S."/>
            <person name="Wang C."/>
        </authorList>
    </citation>
    <scope>NUCLEOTIDE SEQUENCE [LARGE SCALE GENOMIC DNA]</scope>
    <source>
        <strain evidence="2 3">RCEF 264</strain>
    </source>
</reference>
<feature type="compositionally biased region" description="Pro residues" evidence="1">
    <location>
        <begin position="522"/>
        <end position="531"/>
    </location>
</feature>
<feature type="compositionally biased region" description="Low complexity" evidence="1">
    <location>
        <begin position="985"/>
        <end position="1001"/>
    </location>
</feature>
<feature type="region of interest" description="Disordered" evidence="1">
    <location>
        <begin position="500"/>
        <end position="708"/>
    </location>
</feature>
<feature type="compositionally biased region" description="Basic and acidic residues" evidence="1">
    <location>
        <begin position="1313"/>
        <end position="1322"/>
    </location>
</feature>
<name>A0A167SGE6_9HYPO</name>
<feature type="region of interest" description="Disordered" evidence="1">
    <location>
        <begin position="459"/>
        <end position="487"/>
    </location>
</feature>
<dbReference type="Proteomes" id="UP000076874">
    <property type="component" value="Unassembled WGS sequence"/>
</dbReference>
<protein>
    <submittedName>
        <fullName evidence="2">Myb DNA-binding domain containing protein</fullName>
    </submittedName>
</protein>
<keyword evidence="3" id="KW-1185">Reference proteome</keyword>
<feature type="compositionally biased region" description="Basic and acidic residues" evidence="1">
    <location>
        <begin position="879"/>
        <end position="889"/>
    </location>
</feature>
<feature type="compositionally biased region" description="Basic and acidic residues" evidence="1">
    <location>
        <begin position="1449"/>
        <end position="1466"/>
    </location>
</feature>
<feature type="compositionally biased region" description="Polar residues" evidence="1">
    <location>
        <begin position="1377"/>
        <end position="1395"/>
    </location>
</feature>
<feature type="region of interest" description="Disordered" evidence="1">
    <location>
        <begin position="1064"/>
        <end position="1106"/>
    </location>
</feature>
<feature type="region of interest" description="Disordered" evidence="1">
    <location>
        <begin position="859"/>
        <end position="1011"/>
    </location>
</feature>
<feature type="compositionally biased region" description="Polar residues" evidence="1">
    <location>
        <begin position="926"/>
        <end position="935"/>
    </location>
</feature>
<feature type="region of interest" description="Disordered" evidence="1">
    <location>
        <begin position="352"/>
        <end position="393"/>
    </location>
</feature>
<organism evidence="2 3">
    <name type="scientific">Niveomyces insectorum RCEF 264</name>
    <dbReference type="NCBI Taxonomy" id="1081102"/>
    <lineage>
        <taxon>Eukaryota</taxon>
        <taxon>Fungi</taxon>
        <taxon>Dikarya</taxon>
        <taxon>Ascomycota</taxon>
        <taxon>Pezizomycotina</taxon>
        <taxon>Sordariomycetes</taxon>
        <taxon>Hypocreomycetidae</taxon>
        <taxon>Hypocreales</taxon>
        <taxon>Cordycipitaceae</taxon>
        <taxon>Niveomyces</taxon>
    </lineage>
</organism>
<feature type="compositionally biased region" description="Acidic residues" evidence="1">
    <location>
        <begin position="1346"/>
        <end position="1357"/>
    </location>
</feature>
<feature type="region of interest" description="Disordered" evidence="1">
    <location>
        <begin position="1230"/>
        <end position="1466"/>
    </location>
</feature>
<dbReference type="OrthoDB" id="5231799at2759"/>
<feature type="compositionally biased region" description="Low complexity" evidence="1">
    <location>
        <begin position="361"/>
        <end position="392"/>
    </location>
</feature>
<evidence type="ECO:0000313" key="2">
    <source>
        <dbReference type="EMBL" id="OAA59603.1"/>
    </source>
</evidence>
<dbReference type="EMBL" id="AZHD01000010">
    <property type="protein sequence ID" value="OAA59603.1"/>
    <property type="molecule type" value="Genomic_DNA"/>
</dbReference>
<feature type="compositionally biased region" description="Basic and acidic residues" evidence="1">
    <location>
        <begin position="1142"/>
        <end position="1151"/>
    </location>
</feature>
<feature type="compositionally biased region" description="Polar residues" evidence="1">
    <location>
        <begin position="1254"/>
        <end position="1272"/>
    </location>
</feature>
<feature type="compositionally biased region" description="Pro residues" evidence="1">
    <location>
        <begin position="1287"/>
        <end position="1303"/>
    </location>
</feature>
<sequence length="1466" mass="156502">MASLFGPSLLRLPSPATQLLEAWTSNHDTQLLLDELLDQSYLTELAAGSAATNGHNGDDAYDNVDESEKDLLRQRLAAFDNSMGVLNRVVTAIKALQRTSPSPSSLPLPLLPIVLTTALAGNPDTIHEAAVPTRAQLAAVHAELLATVFGADEDDVPWASLAAVHAIDTFTGLEHRRRRDLDAVADALGVRTLAQLYVARHRMDPVLDTLEPLLERNDDAQAHFRTVYLGTRICAICHHLQENVNTTFVMQLLNAFFPPYLLTYPVPCIRIDDDVRALREHVFLVLMDIQKRTNNHSRGTGYVIHAEALQQALLAQMGIEGGWSGAIQPAFAAYWVHMDAAQRAYTRVVGPSVSAAGGGRSSSSSTTTGRRGTNSSSSNGGSRGSISRNSTGLGHLKSILKGTTTGASTSASNHSASLSADASMDHSDLVLHPLVRELSGLDAQTLLRTGLAVPAGTAREGTHYHHQQRSSGSLSSSSAASSMSSPRTLLQLKADIRAAQRQRTNGDPQPISSPLASFSSSPPSPPLPPMAQPSATERMNKEDDVFVTTATTAPQNDKGKGKSIARENDEDEGKITSHQQSDGCLSNRPMAPTVRLVPSTPAARKKPQQDTTSERTKKLIRSGWKSTESLFTKFKAQDQEQPRPQPQPQPQEQPASFSEMHGCPGQRRPSKTVRFSDEGTRSSVDVADTAPAESVKTADGTPVDDPADPWRYARAYLLEKVRAEQAGRKCTLSPPPPEWFAAMRNTSINNSNHDDSRTSLAAPTGHGSGRSDGAPAPDQTPTTPRRLFRKWSSTTSTSTRPSTPSTGTGELHTPATGAPMATPRLGKLAFELPRSESRKQLDLNTSLFQRQSLLMAAKSQIEGDHQKQQQQQQQQQQQHQEEEAKKENQRQNVDNGAKPTGSVADTSPPPKRPTPSSTLNSLLSKHSGSPVSTRSLRGIASGQPPLSPAHSILRRQPHGHPTLRSFTQPAASIKAAFERSKSRNSSTSTTATTATTPGTTVTKERPVSVASEPTQATMVPLTIDMGGAGYFLGTAVAQQLGKHRLRKSDKACEAAREAAALDAAARSGLHRDRVAQPAQTTKTTEHPPHQQHIPFGGSGGGGIGAAARTDIASAGQLPPFTLSKAWSSLKRGTSKMLAARKSTVDLREAARRGHGRTLSTSSSSSNHAGRAASFDRARTFTLTGTASASAPPPPPPHGSTTKLTQEEMWDLLSIRPPLVATRARTGTAFSCQPRVQALPSSPSSTPPLQPRPSTEGNDSPTVVQQQAPTNTPADKDASRWLHQLGPASPPPDGPLPPVPPPLPRRVRPPMSAAERDAREAQARLKAGAILNGSRSLQRGDKNLETGENEEGEDDGDDSVSSSLLDALVAPPLRPNTRPASNEGRVSNTVASSPASQVADGRHGGWRGDGAALRKTEKTEESRRHQVDSATGHRGGGDGSTNMSDSSLDGESKKSFSTEAEEIRPFV</sequence>
<accession>A0A167SGE6</accession>
<feature type="region of interest" description="Disordered" evidence="1">
    <location>
        <begin position="1140"/>
        <end position="1172"/>
    </location>
</feature>
<feature type="compositionally biased region" description="Low complexity" evidence="1">
    <location>
        <begin position="1358"/>
        <end position="1370"/>
    </location>
</feature>
<comment type="caution">
    <text evidence="2">The sequence shown here is derived from an EMBL/GenBank/DDBJ whole genome shotgun (WGS) entry which is preliminary data.</text>
</comment>
<feature type="region of interest" description="Disordered" evidence="1">
    <location>
        <begin position="747"/>
        <end position="823"/>
    </location>
</feature>
<feature type="compositionally biased region" description="Low complexity" evidence="1">
    <location>
        <begin position="792"/>
        <end position="809"/>
    </location>
</feature>
<gene>
    <name evidence="2" type="ORF">SPI_05801</name>
</gene>